<keyword evidence="4" id="KW-1185">Reference proteome</keyword>
<gene>
    <name evidence="3" type="ORF">SAMN00777080_3560</name>
</gene>
<dbReference type="AlphaFoldDB" id="A0A1W2H7P7"/>
<dbReference type="Proteomes" id="UP000192333">
    <property type="component" value="Chromosome I"/>
</dbReference>
<reference evidence="4" key="1">
    <citation type="submission" date="2017-04" db="EMBL/GenBank/DDBJ databases">
        <authorList>
            <person name="Varghese N."/>
            <person name="Submissions S."/>
        </authorList>
    </citation>
    <scope>NUCLEOTIDE SEQUENCE [LARGE SCALE GENOMIC DNA]</scope>
    <source>
        <strain evidence="4">DSM 16537</strain>
    </source>
</reference>
<evidence type="ECO:0000313" key="4">
    <source>
        <dbReference type="Proteomes" id="UP000192333"/>
    </source>
</evidence>
<feature type="coiled-coil region" evidence="1">
    <location>
        <begin position="48"/>
        <end position="82"/>
    </location>
</feature>
<proteinExistence type="predicted"/>
<feature type="signal peptide" evidence="2">
    <location>
        <begin position="1"/>
        <end position="21"/>
    </location>
</feature>
<dbReference type="EMBL" id="LT838813">
    <property type="protein sequence ID" value="SMD44923.1"/>
    <property type="molecule type" value="Genomic_DNA"/>
</dbReference>
<name>A0A1W2H7P7_9BACT</name>
<organism evidence="3 4">
    <name type="scientific">Aquiflexum balticum DSM 16537</name>
    <dbReference type="NCBI Taxonomy" id="758820"/>
    <lineage>
        <taxon>Bacteria</taxon>
        <taxon>Pseudomonadati</taxon>
        <taxon>Bacteroidota</taxon>
        <taxon>Cytophagia</taxon>
        <taxon>Cytophagales</taxon>
        <taxon>Cyclobacteriaceae</taxon>
        <taxon>Aquiflexum</taxon>
    </lineage>
</organism>
<accession>A0A1W2H7P7</accession>
<evidence type="ECO:0000256" key="2">
    <source>
        <dbReference type="SAM" id="SignalP"/>
    </source>
</evidence>
<sequence length="458" mass="51561">MKIKTICFFILVCLFWAEAQAQKLPTLPSKSGLTTSIPKLPAKPEIPYLEELRQIQSLKKTYDSLRNELRELKEITADSTQRDSLFTLAKDRSKQVLEQESKTLESLIASEDIPGEEIRHAAKSTLERVNESKARIADIKDVDELESLVDLNNENLKALTNEWLMPKVEEQLTGVVKEGLDPTNASRYLSGLDFYGKDALEELTKKGLPSEIPFEQAKEFAKEKAGHISNEYIQKAGKDFSKLQIDSLGNIKTIPPELKNKKKAFFEPNELKGVPTVQRIGTMLWYDPLTSFGDGLLLDFGLAYSFTQQVSLLGGVTWKKLFDDEETLRREGIGGFTGLRIAKGNWFAQGTVNRNRVTISHPAGYESLDFAGKAWAFSFALGRTIPMGKTVRSVVIGSIDPFFDKQTSLYKNRFQLKIGFEIGSFNKIKKEVKELIPADGLEEKGNEKVQYYLKDIGK</sequence>
<keyword evidence="2" id="KW-0732">Signal</keyword>
<evidence type="ECO:0000313" key="3">
    <source>
        <dbReference type="EMBL" id="SMD44923.1"/>
    </source>
</evidence>
<dbReference type="OrthoDB" id="816745at2"/>
<feature type="chain" id="PRO_5012303454" evidence="2">
    <location>
        <begin position="22"/>
        <end position="458"/>
    </location>
</feature>
<keyword evidence="1" id="KW-0175">Coiled coil</keyword>
<dbReference type="RefSeq" id="WP_084121695.1">
    <property type="nucleotide sequence ID" value="NZ_LT838813.1"/>
</dbReference>
<protein>
    <submittedName>
        <fullName evidence="3">Uncharacterized protein</fullName>
    </submittedName>
</protein>
<evidence type="ECO:0000256" key="1">
    <source>
        <dbReference type="SAM" id="Coils"/>
    </source>
</evidence>